<evidence type="ECO:0000313" key="2">
    <source>
        <dbReference type="Proteomes" id="UP000703269"/>
    </source>
</evidence>
<gene>
    <name evidence="1" type="ORF">PsYK624_044100</name>
</gene>
<keyword evidence="2" id="KW-1185">Reference proteome</keyword>
<dbReference type="Proteomes" id="UP000703269">
    <property type="component" value="Unassembled WGS sequence"/>
</dbReference>
<evidence type="ECO:0000313" key="1">
    <source>
        <dbReference type="EMBL" id="GJE88327.1"/>
    </source>
</evidence>
<accession>A0A9P3G3C0</accession>
<name>A0A9P3G3C0_9APHY</name>
<proteinExistence type="predicted"/>
<organism evidence="1 2">
    <name type="scientific">Phanerochaete sordida</name>
    <dbReference type="NCBI Taxonomy" id="48140"/>
    <lineage>
        <taxon>Eukaryota</taxon>
        <taxon>Fungi</taxon>
        <taxon>Dikarya</taxon>
        <taxon>Basidiomycota</taxon>
        <taxon>Agaricomycotina</taxon>
        <taxon>Agaricomycetes</taxon>
        <taxon>Polyporales</taxon>
        <taxon>Phanerochaetaceae</taxon>
        <taxon>Phanerochaete</taxon>
    </lineage>
</organism>
<reference evidence="1 2" key="1">
    <citation type="submission" date="2021-08" db="EMBL/GenBank/DDBJ databases">
        <title>Draft Genome Sequence of Phanerochaete sordida strain YK-624.</title>
        <authorList>
            <person name="Mori T."/>
            <person name="Dohra H."/>
            <person name="Suzuki T."/>
            <person name="Kawagishi H."/>
            <person name="Hirai H."/>
        </authorList>
    </citation>
    <scope>NUCLEOTIDE SEQUENCE [LARGE SCALE GENOMIC DNA]</scope>
    <source>
        <strain evidence="1 2">YK-624</strain>
    </source>
</reference>
<dbReference type="EMBL" id="BPQB01000009">
    <property type="protein sequence ID" value="GJE88327.1"/>
    <property type="molecule type" value="Genomic_DNA"/>
</dbReference>
<comment type="caution">
    <text evidence="1">The sequence shown here is derived from an EMBL/GenBank/DDBJ whole genome shotgun (WGS) entry which is preliminary data.</text>
</comment>
<sequence length="91" mass="10278">MHARAQELMQLAQDPAEQAAIQELIASETDERNLQLMAAQAQANQQMMLAQAQTDQRMMLAQAQIHMQNVGVQMMHDAGTGSHTTYQWVRR</sequence>
<protein>
    <submittedName>
        <fullName evidence="1">Uncharacterized protein</fullName>
    </submittedName>
</protein>
<dbReference type="AlphaFoldDB" id="A0A9P3G3C0"/>